<dbReference type="RefSeq" id="WP_017097961.1">
    <property type="nucleotide sequence ID" value="NZ_JBFRME010000077.1"/>
</dbReference>
<feature type="chain" id="PRO_5046318901" evidence="4">
    <location>
        <begin position="30"/>
        <end position="385"/>
    </location>
</feature>
<dbReference type="InterPro" id="IPR050430">
    <property type="entry name" value="Peptidase_S1"/>
</dbReference>
<sequence length="385" mass="41458">MNVNHTMSPVRKAVLGLLAPLIYTSSVMATENSVESAPNVGVSPYIINGSPTTDAELTNTYPTFTSLYFHDGSKFSNYCGGTIIDAQFVLTAAHCVYESYAWMLNTWVVPGMADQTKYNNGGYQSARVEKIYYPSDYSNNLDPINGKVLPNDIAILKLKTALNVRDYSSSINSTFDNVYALNRGQDTFKAVGRGLTSHITDDQGKTVSRTATNVVNQANLTFDATNSCNSTDKQLCFDGAQFNGYKNSTCNGDSGGPVYWWDGVSYQQIGITSYGPATCGSLTEKYTSVFTEVYDYAGWIDRVVSGTENATFEVRSTPSSRVLVRVSDGETVDSSSALLNETSMPKISLSGGSNSGTNSGSSSGGSLGFLSIFALGLLILRRQSI</sequence>
<dbReference type="PROSITE" id="PS50240">
    <property type="entry name" value="TRYPSIN_DOM"/>
    <property type="match status" value="1"/>
</dbReference>
<keyword evidence="3 6" id="KW-0378">Hydrolase</keyword>
<evidence type="ECO:0000259" key="5">
    <source>
        <dbReference type="PROSITE" id="PS50240"/>
    </source>
</evidence>
<dbReference type="InterPro" id="IPR001314">
    <property type="entry name" value="Peptidase_S1A"/>
</dbReference>
<dbReference type="EC" id="3.4.21.-" evidence="6"/>
<organism evidence="6 7">
    <name type="scientific">Vibrio atlanticus</name>
    <dbReference type="NCBI Taxonomy" id="693153"/>
    <lineage>
        <taxon>Bacteria</taxon>
        <taxon>Pseudomonadati</taxon>
        <taxon>Pseudomonadota</taxon>
        <taxon>Gammaproteobacteria</taxon>
        <taxon>Vibrionales</taxon>
        <taxon>Vibrionaceae</taxon>
        <taxon>Vibrio</taxon>
    </lineage>
</organism>
<dbReference type="InterPro" id="IPR033116">
    <property type="entry name" value="TRYPSIN_SER"/>
</dbReference>
<protein>
    <submittedName>
        <fullName evidence="6">Trypsin-like serine protease</fullName>
        <ecNumber evidence="6">3.4.21.-</ecNumber>
    </submittedName>
</protein>
<dbReference type="InterPro" id="IPR009003">
    <property type="entry name" value="Peptidase_S1_PA"/>
</dbReference>
<dbReference type="PANTHER" id="PTHR24276:SF98">
    <property type="entry name" value="FI18310P1-RELATED"/>
    <property type="match status" value="1"/>
</dbReference>
<dbReference type="InterPro" id="IPR020008">
    <property type="entry name" value="GlyGly_CTERM"/>
</dbReference>
<dbReference type="PANTHER" id="PTHR24276">
    <property type="entry name" value="POLYSERASE-RELATED"/>
    <property type="match status" value="1"/>
</dbReference>
<keyword evidence="3" id="KW-0645">Protease</keyword>
<dbReference type="Proteomes" id="UP001569175">
    <property type="component" value="Unassembled WGS sequence"/>
</dbReference>
<keyword evidence="2" id="KW-1015">Disulfide bond</keyword>
<dbReference type="PROSITE" id="PS00134">
    <property type="entry name" value="TRYPSIN_HIS"/>
    <property type="match status" value="1"/>
</dbReference>
<keyword evidence="4" id="KW-0732">Signal</keyword>
<dbReference type="EMBL" id="JBGOOL010000019">
    <property type="protein sequence ID" value="MEZ8053260.1"/>
    <property type="molecule type" value="Genomic_DNA"/>
</dbReference>
<dbReference type="PRINTS" id="PR00722">
    <property type="entry name" value="CHYMOTRYPSIN"/>
</dbReference>
<dbReference type="InterPro" id="IPR043504">
    <property type="entry name" value="Peptidase_S1_PA_chymotrypsin"/>
</dbReference>
<feature type="signal peptide" evidence="4">
    <location>
        <begin position="1"/>
        <end position="29"/>
    </location>
</feature>
<comment type="caution">
    <text evidence="6">The sequence shown here is derived from an EMBL/GenBank/DDBJ whole genome shotgun (WGS) entry which is preliminary data.</text>
</comment>
<dbReference type="CDD" id="cd00190">
    <property type="entry name" value="Tryp_SPc"/>
    <property type="match status" value="1"/>
</dbReference>
<dbReference type="InterPro" id="IPR001254">
    <property type="entry name" value="Trypsin_dom"/>
</dbReference>
<keyword evidence="7" id="KW-1185">Reference proteome</keyword>
<proteinExistence type="inferred from homology"/>
<dbReference type="GO" id="GO:0016787">
    <property type="term" value="F:hydrolase activity"/>
    <property type="evidence" value="ECO:0007669"/>
    <property type="project" value="UniProtKB-KW"/>
</dbReference>
<comment type="similarity">
    <text evidence="1">Belongs to the peptidase S1 family.</text>
</comment>
<accession>A0ABV4KLE1</accession>
<evidence type="ECO:0000313" key="7">
    <source>
        <dbReference type="Proteomes" id="UP001569175"/>
    </source>
</evidence>
<reference evidence="6 7" key="1">
    <citation type="submission" date="2024-06" db="EMBL/GenBank/DDBJ databases">
        <authorList>
            <person name="Steensen K."/>
            <person name="Seneca J."/>
            <person name="Bartlau N."/>
            <person name="Yu A.X."/>
            <person name="Polz M.F."/>
        </authorList>
    </citation>
    <scope>NUCLEOTIDE SEQUENCE [LARGE SCALE GENOMIC DNA]</scope>
    <source>
        <strain evidence="6 7">1F9</strain>
    </source>
</reference>
<evidence type="ECO:0000256" key="3">
    <source>
        <dbReference type="RuleBase" id="RU363034"/>
    </source>
</evidence>
<dbReference type="InterPro" id="IPR018114">
    <property type="entry name" value="TRYPSIN_HIS"/>
</dbReference>
<keyword evidence="3" id="KW-0720">Serine protease</keyword>
<dbReference type="SMART" id="SM00020">
    <property type="entry name" value="Tryp_SPc"/>
    <property type="match status" value="1"/>
</dbReference>
<dbReference type="Pfam" id="PF00089">
    <property type="entry name" value="Trypsin"/>
    <property type="match status" value="1"/>
</dbReference>
<feature type="domain" description="Peptidase S1" evidence="5">
    <location>
        <begin position="46"/>
        <end position="305"/>
    </location>
</feature>
<evidence type="ECO:0000313" key="6">
    <source>
        <dbReference type="EMBL" id="MEZ8053260.1"/>
    </source>
</evidence>
<dbReference type="PROSITE" id="PS00135">
    <property type="entry name" value="TRYPSIN_SER"/>
    <property type="match status" value="1"/>
</dbReference>
<evidence type="ECO:0000256" key="1">
    <source>
        <dbReference type="ARBA" id="ARBA00007664"/>
    </source>
</evidence>
<gene>
    <name evidence="6" type="ORF">ACED57_08865</name>
</gene>
<dbReference type="NCBIfam" id="TIGR03501">
    <property type="entry name" value="GlyGly_CTERM"/>
    <property type="match status" value="1"/>
</dbReference>
<evidence type="ECO:0000256" key="4">
    <source>
        <dbReference type="SAM" id="SignalP"/>
    </source>
</evidence>
<dbReference type="SUPFAM" id="SSF50494">
    <property type="entry name" value="Trypsin-like serine proteases"/>
    <property type="match status" value="1"/>
</dbReference>
<evidence type="ECO:0000256" key="2">
    <source>
        <dbReference type="ARBA" id="ARBA00023157"/>
    </source>
</evidence>
<dbReference type="Gene3D" id="2.40.10.10">
    <property type="entry name" value="Trypsin-like serine proteases"/>
    <property type="match status" value="1"/>
</dbReference>
<name>A0ABV4KLE1_9VIBR</name>